<dbReference type="InterPro" id="IPR035437">
    <property type="entry name" value="SNase_OB-fold_sf"/>
</dbReference>
<dbReference type="SUPFAM" id="SSF50199">
    <property type="entry name" value="Staphylococcal nuclease"/>
    <property type="match status" value="1"/>
</dbReference>
<dbReference type="PANTHER" id="PTHR12302:SF26">
    <property type="entry name" value="BLR1266 PROTEIN"/>
    <property type="match status" value="1"/>
</dbReference>
<keyword evidence="1" id="KW-0472">Membrane</keyword>
<gene>
    <name evidence="3" type="ORF">ACFO1V_13555</name>
</gene>
<keyword evidence="1" id="KW-1133">Transmembrane helix</keyword>
<sequence length="228" mass="26291">MQLLRINNKFAILSAYDDWPYPCHRPLLLFLFTVRNMSAPARISRTMRSLRQRQRFWKSKGKTLRLLDFLLVLLIFFVLIAIILRFQNTSSAQAVITGRATIIDGDTVRIAGKRIRLKGIDAPEIKQLCRLDQSSVQCGHQSRTALADKIGSAAIRCEISGTDKYERALGTCFLGTVDLNKWMVEQGWAVSYGAYQTEEQEARKNRRGIWASTFEAPRNWRRQHERRS</sequence>
<dbReference type="SMART" id="SM00318">
    <property type="entry name" value="SNc"/>
    <property type="match status" value="1"/>
</dbReference>
<dbReference type="Gene3D" id="2.40.50.90">
    <property type="match status" value="1"/>
</dbReference>
<evidence type="ECO:0000259" key="2">
    <source>
        <dbReference type="PROSITE" id="PS50830"/>
    </source>
</evidence>
<accession>A0ABV9H8B4</accession>
<dbReference type="InterPro" id="IPR016071">
    <property type="entry name" value="Staphylococal_nuclease_OB-fold"/>
</dbReference>
<keyword evidence="1" id="KW-0812">Transmembrane</keyword>
<dbReference type="PANTHER" id="PTHR12302">
    <property type="entry name" value="EBNA2 BINDING PROTEIN P100"/>
    <property type="match status" value="1"/>
</dbReference>
<evidence type="ECO:0000313" key="3">
    <source>
        <dbReference type="EMBL" id="MFC4626218.1"/>
    </source>
</evidence>
<dbReference type="EMBL" id="JBHSEL010000123">
    <property type="protein sequence ID" value="MFC4626218.1"/>
    <property type="molecule type" value="Genomic_DNA"/>
</dbReference>
<dbReference type="RefSeq" id="WP_374832467.1">
    <property type="nucleotide sequence ID" value="NZ_JBHEEZ010000015.1"/>
</dbReference>
<keyword evidence="4" id="KW-1185">Reference proteome</keyword>
<organism evidence="3 4">
    <name type="scientific">Daeguia caeni</name>
    <dbReference type="NCBI Taxonomy" id="439612"/>
    <lineage>
        <taxon>Bacteria</taxon>
        <taxon>Pseudomonadati</taxon>
        <taxon>Pseudomonadota</taxon>
        <taxon>Alphaproteobacteria</taxon>
        <taxon>Hyphomicrobiales</taxon>
        <taxon>Brucellaceae</taxon>
        <taxon>Daeguia</taxon>
    </lineage>
</organism>
<dbReference type="Pfam" id="PF00565">
    <property type="entry name" value="SNase"/>
    <property type="match status" value="1"/>
</dbReference>
<dbReference type="Proteomes" id="UP001596042">
    <property type="component" value="Unassembled WGS sequence"/>
</dbReference>
<evidence type="ECO:0000256" key="1">
    <source>
        <dbReference type="SAM" id="Phobius"/>
    </source>
</evidence>
<feature type="domain" description="TNase-like" evidence="2">
    <location>
        <begin position="102"/>
        <end position="212"/>
    </location>
</feature>
<feature type="transmembrane region" description="Helical" evidence="1">
    <location>
        <begin position="66"/>
        <end position="86"/>
    </location>
</feature>
<name>A0ABV9H8B4_9HYPH</name>
<reference evidence="4" key="1">
    <citation type="journal article" date="2019" name="Int. J. Syst. Evol. Microbiol.">
        <title>The Global Catalogue of Microorganisms (GCM) 10K type strain sequencing project: providing services to taxonomists for standard genome sequencing and annotation.</title>
        <authorList>
            <consortium name="The Broad Institute Genomics Platform"/>
            <consortium name="The Broad Institute Genome Sequencing Center for Infectious Disease"/>
            <person name="Wu L."/>
            <person name="Ma J."/>
        </authorList>
    </citation>
    <scope>NUCLEOTIDE SEQUENCE [LARGE SCALE GENOMIC DNA]</scope>
    <source>
        <strain evidence="4">CGMCC 1.15731</strain>
    </source>
</reference>
<comment type="caution">
    <text evidence="3">The sequence shown here is derived from an EMBL/GenBank/DDBJ whole genome shotgun (WGS) entry which is preliminary data.</text>
</comment>
<dbReference type="PROSITE" id="PS50830">
    <property type="entry name" value="TNASE_3"/>
    <property type="match status" value="1"/>
</dbReference>
<protein>
    <submittedName>
        <fullName evidence="3">Thermonuclease family protein</fullName>
    </submittedName>
</protein>
<evidence type="ECO:0000313" key="4">
    <source>
        <dbReference type="Proteomes" id="UP001596042"/>
    </source>
</evidence>
<proteinExistence type="predicted"/>